<evidence type="ECO:0000313" key="2">
    <source>
        <dbReference type="Proteomes" id="UP001595969"/>
    </source>
</evidence>
<evidence type="ECO:0000313" key="1">
    <source>
        <dbReference type="EMBL" id="MFC4720205.1"/>
    </source>
</evidence>
<reference evidence="2" key="1">
    <citation type="journal article" date="2019" name="Int. J. Syst. Evol. Microbiol.">
        <title>The Global Catalogue of Microorganisms (GCM) 10K type strain sequencing project: providing services to taxonomists for standard genome sequencing and annotation.</title>
        <authorList>
            <consortium name="The Broad Institute Genomics Platform"/>
            <consortium name="The Broad Institute Genome Sequencing Center for Infectious Disease"/>
            <person name="Wu L."/>
            <person name="Ma J."/>
        </authorList>
    </citation>
    <scope>NUCLEOTIDE SEQUENCE [LARGE SCALE GENOMIC DNA]</scope>
    <source>
        <strain evidence="2">CGMCC 1.19032</strain>
    </source>
</reference>
<organism evidence="1 2">
    <name type="scientific">Enterococcus lemanii</name>
    <dbReference type="NCBI Taxonomy" id="1159752"/>
    <lineage>
        <taxon>Bacteria</taxon>
        <taxon>Bacillati</taxon>
        <taxon>Bacillota</taxon>
        <taxon>Bacilli</taxon>
        <taxon>Lactobacillales</taxon>
        <taxon>Enterococcaceae</taxon>
        <taxon>Enterococcus</taxon>
    </lineage>
</organism>
<dbReference type="EMBL" id="JBHSGS010000061">
    <property type="protein sequence ID" value="MFC4720205.1"/>
    <property type="molecule type" value="Genomic_DNA"/>
</dbReference>
<sequence>DERTMGELFYLMIEELSDISFSEEISQLLELFKEVFANEMVLSEETLNNIMGQFIQKLPQATQNQLKWVA</sequence>
<accession>A0ABV9MXB3</accession>
<feature type="non-terminal residue" evidence="1">
    <location>
        <position position="1"/>
    </location>
</feature>
<name>A0ABV9MXB3_9ENTE</name>
<comment type="caution">
    <text evidence="1">The sequence shown here is derived from an EMBL/GenBank/DDBJ whole genome shotgun (WGS) entry which is preliminary data.</text>
</comment>
<keyword evidence="2" id="KW-1185">Reference proteome</keyword>
<gene>
    <name evidence="1" type="ORF">ACFO5I_10770</name>
</gene>
<proteinExistence type="predicted"/>
<dbReference type="Proteomes" id="UP001595969">
    <property type="component" value="Unassembled WGS sequence"/>
</dbReference>
<protein>
    <submittedName>
        <fullName evidence="1">Transposase</fullName>
    </submittedName>
</protein>